<protein>
    <submittedName>
        <fullName evidence="2">Uncharacterized protein</fullName>
    </submittedName>
</protein>
<accession>A0AAV5LYY0</accession>
<dbReference type="AlphaFoldDB" id="A0AAV5LYY0"/>
<dbReference type="EMBL" id="BPVZ01000151">
    <property type="protein sequence ID" value="GKV41592.1"/>
    <property type="molecule type" value="Genomic_DNA"/>
</dbReference>
<dbReference type="PANTHER" id="PTHR31549:SF191">
    <property type="entry name" value="DUF247 DOMAIN PROTEIN"/>
    <property type="match status" value="1"/>
</dbReference>
<keyword evidence="3" id="KW-1185">Reference proteome</keyword>
<gene>
    <name evidence="2" type="ORF">SLEP1_g49098</name>
</gene>
<proteinExistence type="predicted"/>
<keyword evidence="1" id="KW-0812">Transmembrane</keyword>
<dbReference type="PANTHER" id="PTHR31549">
    <property type="entry name" value="PROTEIN, PUTATIVE (DUF247)-RELATED-RELATED"/>
    <property type="match status" value="1"/>
</dbReference>
<feature type="transmembrane region" description="Helical" evidence="1">
    <location>
        <begin position="497"/>
        <end position="517"/>
    </location>
</feature>
<keyword evidence="1" id="KW-0472">Membrane</keyword>
<evidence type="ECO:0000313" key="2">
    <source>
        <dbReference type="EMBL" id="GKV41592.1"/>
    </source>
</evidence>
<reference evidence="2 3" key="1">
    <citation type="journal article" date="2021" name="Commun. Biol.">
        <title>The genome of Shorea leprosula (Dipterocarpaceae) highlights the ecological relevance of drought in aseasonal tropical rainforests.</title>
        <authorList>
            <person name="Ng K.K.S."/>
            <person name="Kobayashi M.J."/>
            <person name="Fawcett J.A."/>
            <person name="Hatakeyama M."/>
            <person name="Paape T."/>
            <person name="Ng C.H."/>
            <person name="Ang C.C."/>
            <person name="Tnah L.H."/>
            <person name="Lee C.T."/>
            <person name="Nishiyama T."/>
            <person name="Sese J."/>
            <person name="O'Brien M.J."/>
            <person name="Copetti D."/>
            <person name="Mohd Noor M.I."/>
            <person name="Ong R.C."/>
            <person name="Putra M."/>
            <person name="Sireger I.Z."/>
            <person name="Indrioko S."/>
            <person name="Kosugi Y."/>
            <person name="Izuno A."/>
            <person name="Isagi Y."/>
            <person name="Lee S.L."/>
            <person name="Shimizu K.K."/>
        </authorList>
    </citation>
    <scope>NUCLEOTIDE SEQUENCE [LARGE SCALE GENOMIC DNA]</scope>
    <source>
        <strain evidence="2">214</strain>
    </source>
</reference>
<name>A0AAV5LYY0_9ROSI</name>
<keyword evidence="1" id="KW-1133">Transmembrane helix</keyword>
<organism evidence="2 3">
    <name type="scientific">Rubroshorea leprosula</name>
    <dbReference type="NCBI Taxonomy" id="152421"/>
    <lineage>
        <taxon>Eukaryota</taxon>
        <taxon>Viridiplantae</taxon>
        <taxon>Streptophyta</taxon>
        <taxon>Embryophyta</taxon>
        <taxon>Tracheophyta</taxon>
        <taxon>Spermatophyta</taxon>
        <taxon>Magnoliopsida</taxon>
        <taxon>eudicotyledons</taxon>
        <taxon>Gunneridae</taxon>
        <taxon>Pentapetalae</taxon>
        <taxon>rosids</taxon>
        <taxon>malvids</taxon>
        <taxon>Malvales</taxon>
        <taxon>Dipterocarpaceae</taxon>
        <taxon>Rubroshorea</taxon>
    </lineage>
</organism>
<evidence type="ECO:0000313" key="3">
    <source>
        <dbReference type="Proteomes" id="UP001054252"/>
    </source>
</evidence>
<evidence type="ECO:0000256" key="1">
    <source>
        <dbReference type="SAM" id="Phobius"/>
    </source>
</evidence>
<sequence>MTTFPGEQNMHHAPAPFLFEIRLPGKAEVTVKQADLRNMAFEIIQITTDEESKKLMLLEEAATNPLNATSNKPLIQKVAYRLRTRYNDEERKRFFEPISVTIGPLHHERDPKSDSPFERGEKFKLQLAGTFIKKSGRTKEDFYSNVKKEINSLKKCYDPNEVEKWNDEELAWMFLVDGCALLHFILLDMMDKWKEVGGKNDLVAFAKLDLFLLENQLPYKLLEILIGMFPEVPSEEGGENSQKELKDSITKFIDKSFLSPVEQQLQHRIQVDSHHQIHPPHLEQQKQEEEKEPAHLLALLRKRLIGTKAKEKGKDKKMDILWEKLRNSKLCSYGAKSRHWHTFRNVKELKEKGIRFKASKERGAITDIDFDDRFCMPTLTLSPILVDVATMPKLLNLIAYEMCPDFKNEFEITSYVSFLDTLIDSREDVKELRDAGVLRNELGSDKDVAVLFNKISDKLVPNLEIHLELKRRIQDHCNIIWARDAAKICHTYFRSPWSFIVFLGVIAGLVMAALQTYNSFKETYWLER</sequence>
<comment type="caution">
    <text evidence="2">The sequence shown here is derived from an EMBL/GenBank/DDBJ whole genome shotgun (WGS) entry which is preliminary data.</text>
</comment>
<dbReference type="Pfam" id="PF03140">
    <property type="entry name" value="DUF247"/>
    <property type="match status" value="1"/>
</dbReference>
<dbReference type="Proteomes" id="UP001054252">
    <property type="component" value="Unassembled WGS sequence"/>
</dbReference>
<dbReference type="InterPro" id="IPR004158">
    <property type="entry name" value="DUF247_pln"/>
</dbReference>